<evidence type="ECO:0000313" key="1">
    <source>
        <dbReference type="EMBL" id="QIP34743.1"/>
    </source>
</evidence>
<accession>A0A181C8F4</accession>
<sequence>MRIFSCPHHIPAFIRPTGTAPSGMWMHGPTGKHSTAADETELPVPTPDRYWFR</sequence>
<organism evidence="1 2">
    <name type="scientific">Komagataeibacter rhaeticus</name>
    <dbReference type="NCBI Taxonomy" id="215221"/>
    <lineage>
        <taxon>Bacteria</taxon>
        <taxon>Pseudomonadati</taxon>
        <taxon>Pseudomonadota</taxon>
        <taxon>Alphaproteobacteria</taxon>
        <taxon>Acetobacterales</taxon>
        <taxon>Acetobacteraceae</taxon>
        <taxon>Komagataeibacter</taxon>
    </lineage>
</organism>
<reference evidence="1 2" key="1">
    <citation type="submission" date="2020-03" db="EMBL/GenBank/DDBJ databases">
        <title>Isolation of cellulose-producing strains, genome characterization and application of the synthesized cellulose films as an economical and sustainable material for piezoelectric sensor construction.</title>
        <authorList>
            <person name="Mangayil R.K."/>
        </authorList>
    </citation>
    <scope>NUCLEOTIDE SEQUENCE [LARGE SCALE GENOMIC DNA]</scope>
    <source>
        <strain evidence="1 2">ENS 9a1a</strain>
    </source>
</reference>
<protein>
    <submittedName>
        <fullName evidence="1">Uncharacterized protein</fullName>
    </submittedName>
</protein>
<dbReference type="Proteomes" id="UP000502533">
    <property type="component" value="Chromosome"/>
</dbReference>
<keyword evidence="2" id="KW-1185">Reference proteome</keyword>
<dbReference type="RefSeq" id="WP_007399242.1">
    <property type="nucleotide sequence ID" value="NZ_CALMTF010000129.1"/>
</dbReference>
<name>A0A181C8F4_9PROT</name>
<evidence type="ECO:0000313" key="2">
    <source>
        <dbReference type="Proteomes" id="UP000502533"/>
    </source>
</evidence>
<proteinExistence type="predicted"/>
<dbReference type="KEGG" id="kre:GWK63_03890"/>
<gene>
    <name evidence="1" type="ORF">GWK63_03890</name>
</gene>
<dbReference type="GeneID" id="85021289"/>
<dbReference type="EMBL" id="CP050139">
    <property type="protein sequence ID" value="QIP34743.1"/>
    <property type="molecule type" value="Genomic_DNA"/>
</dbReference>
<dbReference type="AlphaFoldDB" id="A0A181C8F4"/>